<dbReference type="CDD" id="cd18768">
    <property type="entry name" value="PIN_MtVapC4-C5-like"/>
    <property type="match status" value="1"/>
</dbReference>
<keyword evidence="3 8" id="KW-0540">Nuclease</keyword>
<feature type="domain" description="PIN" evidence="9">
    <location>
        <begin position="6"/>
        <end position="122"/>
    </location>
</feature>
<evidence type="ECO:0000256" key="5">
    <source>
        <dbReference type="ARBA" id="ARBA00022801"/>
    </source>
</evidence>
<dbReference type="GO" id="GO:0016787">
    <property type="term" value="F:hydrolase activity"/>
    <property type="evidence" value="ECO:0007669"/>
    <property type="project" value="UniProtKB-KW"/>
</dbReference>
<dbReference type="GO" id="GO:0004540">
    <property type="term" value="F:RNA nuclease activity"/>
    <property type="evidence" value="ECO:0007669"/>
    <property type="project" value="InterPro"/>
</dbReference>
<keyword evidence="6 8" id="KW-0460">Magnesium</keyword>
<dbReference type="SUPFAM" id="SSF88723">
    <property type="entry name" value="PIN domain-like"/>
    <property type="match status" value="1"/>
</dbReference>
<proteinExistence type="inferred from homology"/>
<dbReference type="PANTHER" id="PTHR33653">
    <property type="entry name" value="RIBONUCLEASE VAPC2"/>
    <property type="match status" value="1"/>
</dbReference>
<reference evidence="10 11" key="1">
    <citation type="submission" date="2019-06" db="EMBL/GenBank/DDBJ databases">
        <title>Draft genome sequence of Miniimonas arenae KCTC 19750T isolated from sea sand.</title>
        <authorList>
            <person name="Park S.-J."/>
        </authorList>
    </citation>
    <scope>NUCLEOTIDE SEQUENCE [LARGE SCALE GENOMIC DNA]</scope>
    <source>
        <strain evidence="10 11">KCTC 19750</strain>
    </source>
</reference>
<sequence>MPRPGLLDTSVFIAREDGRPLDVDALPAESAVSVVTIAELQVGVLSAPDTEVRARRMATLATASQVTPLPITVEAARAWATLRVRLAEEGRRANVNDLWIAAIALAEGLDVVTHDSDYDVIASVGGPGIVRV</sequence>
<dbReference type="InterPro" id="IPR029060">
    <property type="entry name" value="PIN-like_dom_sf"/>
</dbReference>
<gene>
    <name evidence="8" type="primary">vapC</name>
    <name evidence="10" type="ORF">FH969_11710</name>
</gene>
<dbReference type="InterPro" id="IPR022907">
    <property type="entry name" value="VapC_family"/>
</dbReference>
<name>A0A5C5BA20_9MICO</name>
<comment type="caution">
    <text evidence="10">The sequence shown here is derived from an EMBL/GenBank/DDBJ whole genome shotgun (WGS) entry which is preliminary data.</text>
</comment>
<comment type="cofactor">
    <cofactor evidence="1 8">
        <name>Mg(2+)</name>
        <dbReference type="ChEBI" id="CHEBI:18420"/>
    </cofactor>
</comment>
<dbReference type="GO" id="GO:0000287">
    <property type="term" value="F:magnesium ion binding"/>
    <property type="evidence" value="ECO:0007669"/>
    <property type="project" value="UniProtKB-UniRule"/>
</dbReference>
<evidence type="ECO:0000259" key="9">
    <source>
        <dbReference type="Pfam" id="PF01850"/>
    </source>
</evidence>
<evidence type="ECO:0000313" key="10">
    <source>
        <dbReference type="EMBL" id="TNU73369.1"/>
    </source>
</evidence>
<dbReference type="InterPro" id="IPR002716">
    <property type="entry name" value="PIN_dom"/>
</dbReference>
<keyword evidence="11" id="KW-1185">Reference proteome</keyword>
<comment type="similarity">
    <text evidence="7 8">Belongs to the PINc/VapC protein family.</text>
</comment>
<keyword evidence="2 8" id="KW-1277">Toxin-antitoxin system</keyword>
<dbReference type="GO" id="GO:0090729">
    <property type="term" value="F:toxin activity"/>
    <property type="evidence" value="ECO:0007669"/>
    <property type="project" value="UniProtKB-KW"/>
</dbReference>
<keyword evidence="8" id="KW-0800">Toxin</keyword>
<dbReference type="EMBL" id="VENP01000049">
    <property type="protein sequence ID" value="TNU73369.1"/>
    <property type="molecule type" value="Genomic_DNA"/>
</dbReference>
<evidence type="ECO:0000256" key="2">
    <source>
        <dbReference type="ARBA" id="ARBA00022649"/>
    </source>
</evidence>
<comment type="function">
    <text evidence="8">Toxic component of a toxin-antitoxin (TA) system. An RNase.</text>
</comment>
<organism evidence="10 11">
    <name type="scientific">Miniimonas arenae</name>
    <dbReference type="NCBI Taxonomy" id="676201"/>
    <lineage>
        <taxon>Bacteria</taxon>
        <taxon>Bacillati</taxon>
        <taxon>Actinomycetota</taxon>
        <taxon>Actinomycetes</taxon>
        <taxon>Micrococcales</taxon>
        <taxon>Beutenbergiaceae</taxon>
        <taxon>Miniimonas</taxon>
    </lineage>
</organism>
<evidence type="ECO:0000256" key="1">
    <source>
        <dbReference type="ARBA" id="ARBA00001946"/>
    </source>
</evidence>
<dbReference type="PANTHER" id="PTHR33653:SF1">
    <property type="entry name" value="RIBONUCLEASE VAPC2"/>
    <property type="match status" value="1"/>
</dbReference>
<feature type="binding site" evidence="8">
    <location>
        <position position="97"/>
    </location>
    <ligand>
        <name>Mg(2+)</name>
        <dbReference type="ChEBI" id="CHEBI:18420"/>
    </ligand>
</feature>
<dbReference type="RefSeq" id="WP_108718796.1">
    <property type="nucleotide sequence ID" value="NZ_VENP01000049.1"/>
</dbReference>
<accession>A0A5C5BA20</accession>
<dbReference type="Gene3D" id="3.40.50.1010">
    <property type="entry name" value="5'-nuclease"/>
    <property type="match status" value="1"/>
</dbReference>
<dbReference type="Proteomes" id="UP000313849">
    <property type="component" value="Unassembled WGS sequence"/>
</dbReference>
<dbReference type="Pfam" id="PF01850">
    <property type="entry name" value="PIN"/>
    <property type="match status" value="1"/>
</dbReference>
<dbReference type="HAMAP" id="MF_00265">
    <property type="entry name" value="VapC_Nob1"/>
    <property type="match status" value="1"/>
</dbReference>
<dbReference type="EC" id="3.1.-.-" evidence="8"/>
<evidence type="ECO:0000256" key="8">
    <source>
        <dbReference type="HAMAP-Rule" id="MF_00265"/>
    </source>
</evidence>
<keyword evidence="5 8" id="KW-0378">Hydrolase</keyword>
<evidence type="ECO:0000256" key="4">
    <source>
        <dbReference type="ARBA" id="ARBA00022723"/>
    </source>
</evidence>
<evidence type="ECO:0000256" key="7">
    <source>
        <dbReference type="ARBA" id="ARBA00038093"/>
    </source>
</evidence>
<evidence type="ECO:0000313" key="11">
    <source>
        <dbReference type="Proteomes" id="UP000313849"/>
    </source>
</evidence>
<keyword evidence="4 8" id="KW-0479">Metal-binding</keyword>
<dbReference type="OrthoDB" id="9799448at2"/>
<evidence type="ECO:0000256" key="6">
    <source>
        <dbReference type="ARBA" id="ARBA00022842"/>
    </source>
</evidence>
<dbReference type="InterPro" id="IPR050556">
    <property type="entry name" value="Type_II_TA_system_RNase"/>
</dbReference>
<feature type="binding site" evidence="8">
    <location>
        <position position="8"/>
    </location>
    <ligand>
        <name>Mg(2+)</name>
        <dbReference type="ChEBI" id="CHEBI:18420"/>
    </ligand>
</feature>
<evidence type="ECO:0000256" key="3">
    <source>
        <dbReference type="ARBA" id="ARBA00022722"/>
    </source>
</evidence>
<protein>
    <recommendedName>
        <fullName evidence="8">Ribonuclease VapC</fullName>
        <shortName evidence="8">RNase VapC</shortName>
        <ecNumber evidence="8">3.1.-.-</ecNumber>
    </recommendedName>
    <alternativeName>
        <fullName evidence="8">Toxin VapC</fullName>
    </alternativeName>
</protein>
<dbReference type="AlphaFoldDB" id="A0A5C5BA20"/>